<organism evidence="1 2">
    <name type="scientific">Pseudomonas extremorientalis</name>
    <dbReference type="NCBI Taxonomy" id="169669"/>
    <lineage>
        <taxon>Bacteria</taxon>
        <taxon>Pseudomonadati</taxon>
        <taxon>Pseudomonadota</taxon>
        <taxon>Gammaproteobacteria</taxon>
        <taxon>Pseudomonadales</taxon>
        <taxon>Pseudomonadaceae</taxon>
        <taxon>Pseudomonas</taxon>
    </lineage>
</organism>
<evidence type="ECO:0000313" key="1">
    <source>
        <dbReference type="EMBL" id="SDO58635.1"/>
    </source>
</evidence>
<reference evidence="1 2" key="1">
    <citation type="submission" date="2016-10" db="EMBL/GenBank/DDBJ databases">
        <authorList>
            <person name="Varghese N."/>
            <person name="Submissions S."/>
        </authorList>
    </citation>
    <scope>NUCLEOTIDE SEQUENCE [LARGE SCALE GENOMIC DNA]</scope>
    <source>
        <strain evidence="1 2">BS2774</strain>
    </source>
</reference>
<gene>
    <name evidence="1" type="ORF">SAMN04490184_0923</name>
</gene>
<proteinExistence type="predicted"/>
<name>A0ABY0RX90_9PSED</name>
<dbReference type="Proteomes" id="UP000182654">
    <property type="component" value="Chromosome I"/>
</dbReference>
<evidence type="ECO:0000313" key="2">
    <source>
        <dbReference type="Proteomes" id="UP000182654"/>
    </source>
</evidence>
<protein>
    <submittedName>
        <fullName evidence="1">Uncharacterized protein</fullName>
    </submittedName>
</protein>
<dbReference type="EMBL" id="LT629708">
    <property type="protein sequence ID" value="SDO58635.1"/>
    <property type="molecule type" value="Genomic_DNA"/>
</dbReference>
<keyword evidence="2" id="KW-1185">Reference proteome</keyword>
<accession>A0ABY0RX90</accession>
<sequence>MTALYSNNTRCQRDEGLNAWSLNWVLDANMILCAACSAVQFARDADRAFLHVDGCATSDLDNFPWIELRDLLIGLSRMPK</sequence>